<name>A3ZXK8_9BACT</name>
<dbReference type="EMBL" id="AANZ01000018">
    <property type="protein sequence ID" value="EAQ78803.1"/>
    <property type="molecule type" value="Genomic_DNA"/>
</dbReference>
<sequence>MKAKGAPSARNKKIGAVIGQSGTMIARMTKNSDSPNPAMIFPRHPICFS</sequence>
<accession>A3ZXK8</accession>
<organism evidence="1 2">
    <name type="scientific">Blastopirellula marina DSM 3645</name>
    <dbReference type="NCBI Taxonomy" id="314230"/>
    <lineage>
        <taxon>Bacteria</taxon>
        <taxon>Pseudomonadati</taxon>
        <taxon>Planctomycetota</taxon>
        <taxon>Planctomycetia</taxon>
        <taxon>Pirellulales</taxon>
        <taxon>Pirellulaceae</taxon>
        <taxon>Blastopirellula</taxon>
    </lineage>
</organism>
<proteinExistence type="predicted"/>
<dbReference type="AlphaFoldDB" id="A3ZXK8"/>
<dbReference type="HOGENOM" id="CLU_3132892_0_0_0"/>
<protein>
    <submittedName>
        <fullName evidence="1">Uncharacterized protein</fullName>
    </submittedName>
</protein>
<evidence type="ECO:0000313" key="2">
    <source>
        <dbReference type="Proteomes" id="UP000004358"/>
    </source>
</evidence>
<evidence type="ECO:0000313" key="1">
    <source>
        <dbReference type="EMBL" id="EAQ78803.1"/>
    </source>
</evidence>
<dbReference type="Proteomes" id="UP000004358">
    <property type="component" value="Unassembled WGS sequence"/>
</dbReference>
<comment type="caution">
    <text evidence="1">The sequence shown here is derived from an EMBL/GenBank/DDBJ whole genome shotgun (WGS) entry which is preliminary data.</text>
</comment>
<gene>
    <name evidence="1" type="ORF">DSM3645_29916</name>
</gene>
<reference evidence="1 2" key="1">
    <citation type="submission" date="2006-02" db="EMBL/GenBank/DDBJ databases">
        <authorList>
            <person name="Amann R."/>
            <person name="Ferriera S."/>
            <person name="Johnson J."/>
            <person name="Kravitz S."/>
            <person name="Halpern A."/>
            <person name="Remington K."/>
            <person name="Beeson K."/>
            <person name="Tran B."/>
            <person name="Rogers Y.-H."/>
            <person name="Friedman R."/>
            <person name="Venter J.C."/>
        </authorList>
    </citation>
    <scope>NUCLEOTIDE SEQUENCE [LARGE SCALE GENOMIC DNA]</scope>
    <source>
        <strain evidence="1 2">DSM 3645</strain>
    </source>
</reference>